<evidence type="ECO:0000313" key="1">
    <source>
        <dbReference type="EMBL" id="KAG7488899.1"/>
    </source>
</evidence>
<dbReference type="Proteomes" id="UP000693946">
    <property type="component" value="Linkage Group LG5"/>
</dbReference>
<accession>A0AAV6QCC3</accession>
<gene>
    <name evidence="1" type="ORF">JOB18_000783</name>
</gene>
<dbReference type="EMBL" id="JAGKHQ010000017">
    <property type="protein sequence ID" value="KAG7488899.1"/>
    <property type="molecule type" value="Genomic_DNA"/>
</dbReference>
<sequence>MPKPISVGELSSAHIDPKPTSAAIIEFSGAQKKKKNQAGTEFTLCRGWSILLSLQLSVLVDLSSPAVGTTRLLLSKPSDVSHSRDYREPPCPSVNVSLQPSFGRGACVAC</sequence>
<keyword evidence="2" id="KW-1185">Reference proteome</keyword>
<evidence type="ECO:0000313" key="2">
    <source>
        <dbReference type="Proteomes" id="UP000693946"/>
    </source>
</evidence>
<dbReference type="AlphaFoldDB" id="A0AAV6QCC3"/>
<organism evidence="1 2">
    <name type="scientific">Solea senegalensis</name>
    <name type="common">Senegalese sole</name>
    <dbReference type="NCBI Taxonomy" id="28829"/>
    <lineage>
        <taxon>Eukaryota</taxon>
        <taxon>Metazoa</taxon>
        <taxon>Chordata</taxon>
        <taxon>Craniata</taxon>
        <taxon>Vertebrata</taxon>
        <taxon>Euteleostomi</taxon>
        <taxon>Actinopterygii</taxon>
        <taxon>Neopterygii</taxon>
        <taxon>Teleostei</taxon>
        <taxon>Neoteleostei</taxon>
        <taxon>Acanthomorphata</taxon>
        <taxon>Carangaria</taxon>
        <taxon>Pleuronectiformes</taxon>
        <taxon>Pleuronectoidei</taxon>
        <taxon>Soleidae</taxon>
        <taxon>Solea</taxon>
    </lineage>
</organism>
<name>A0AAV6QCC3_SOLSE</name>
<reference evidence="1 2" key="1">
    <citation type="journal article" date="2021" name="Sci. Rep.">
        <title>Chromosome anchoring in Senegalese sole (Solea senegalensis) reveals sex-associated markers and genome rearrangements in flatfish.</title>
        <authorList>
            <person name="Guerrero-Cozar I."/>
            <person name="Gomez-Garrido J."/>
            <person name="Berbel C."/>
            <person name="Martinez-Blanch J.F."/>
            <person name="Alioto T."/>
            <person name="Claros M.G."/>
            <person name="Gagnaire P.A."/>
            <person name="Manchado M."/>
        </authorList>
    </citation>
    <scope>NUCLEOTIDE SEQUENCE [LARGE SCALE GENOMIC DNA]</scope>
    <source>
        <strain evidence="1">Sse05_10M</strain>
    </source>
</reference>
<protein>
    <submittedName>
        <fullName evidence="1">Uncharacterized protein</fullName>
    </submittedName>
</protein>
<proteinExistence type="predicted"/>
<comment type="caution">
    <text evidence="1">The sequence shown here is derived from an EMBL/GenBank/DDBJ whole genome shotgun (WGS) entry which is preliminary data.</text>
</comment>